<name>A0A2A2KMZ8_9BILA</name>
<evidence type="ECO:0000256" key="6">
    <source>
        <dbReference type="SAM" id="MobiDB-lite"/>
    </source>
</evidence>
<keyword evidence="4 5" id="KW-0472">Membrane</keyword>
<sequence length="254" mass="28411">MSYQQPGYNPQYGNPYGNQGAPPPGWAPPPGQNQGFMPPPPMPRAGPHYAEQGEAGTGVFDPKYSFHFSDRSIRNAFVRKVFILVTIMLLVVAVMTAIPFTNPETKNFVRTSMGMYWTGYGVFLVTYLALVCCESVRRSFPANLILTAIFTLATGYMTMVGCMGIMFILSMCLLVFGIVAIVATTVFHVRWMFMIYALLASILFMMYLAIDVQMLMGGRKFELSPEDHIFAAVQIFIDIVYIFWMILHLLGGSK</sequence>
<feature type="transmembrane region" description="Helical" evidence="5">
    <location>
        <begin position="230"/>
        <end position="250"/>
    </location>
</feature>
<keyword evidence="2 5" id="KW-0812">Transmembrane</keyword>
<dbReference type="GO" id="GO:0005794">
    <property type="term" value="C:Golgi apparatus"/>
    <property type="evidence" value="ECO:0007669"/>
    <property type="project" value="TreeGrafter"/>
</dbReference>
<dbReference type="GO" id="GO:2001234">
    <property type="term" value="P:negative regulation of apoptotic signaling pathway"/>
    <property type="evidence" value="ECO:0007669"/>
    <property type="project" value="TreeGrafter"/>
</dbReference>
<evidence type="ECO:0000313" key="8">
    <source>
        <dbReference type="Proteomes" id="UP000218231"/>
    </source>
</evidence>
<comment type="caution">
    <text evidence="7">The sequence shown here is derived from an EMBL/GenBank/DDBJ whole genome shotgun (WGS) entry which is preliminary data.</text>
</comment>
<evidence type="ECO:0000256" key="5">
    <source>
        <dbReference type="RuleBase" id="RU004379"/>
    </source>
</evidence>
<evidence type="ECO:0000256" key="3">
    <source>
        <dbReference type="ARBA" id="ARBA00022989"/>
    </source>
</evidence>
<comment type="similarity">
    <text evidence="5">Belongs to the BI1 family.</text>
</comment>
<feature type="transmembrane region" description="Helical" evidence="5">
    <location>
        <begin position="165"/>
        <end position="186"/>
    </location>
</feature>
<accession>A0A2A2KMZ8</accession>
<feature type="transmembrane region" description="Helical" evidence="5">
    <location>
        <begin position="81"/>
        <end position="101"/>
    </location>
</feature>
<comment type="subcellular location">
    <subcellularLocation>
        <location evidence="1">Membrane</location>
        <topology evidence="1">Multi-pass membrane protein</topology>
    </subcellularLocation>
</comment>
<dbReference type="GO" id="GO:0016020">
    <property type="term" value="C:membrane"/>
    <property type="evidence" value="ECO:0007669"/>
    <property type="project" value="UniProtKB-SubCell"/>
</dbReference>
<dbReference type="CDD" id="cd10428">
    <property type="entry name" value="LFG_like"/>
    <property type="match status" value="1"/>
</dbReference>
<evidence type="ECO:0000256" key="1">
    <source>
        <dbReference type="ARBA" id="ARBA00004141"/>
    </source>
</evidence>
<keyword evidence="8" id="KW-1185">Reference proteome</keyword>
<feature type="compositionally biased region" description="Polar residues" evidence="6">
    <location>
        <begin position="1"/>
        <end position="12"/>
    </location>
</feature>
<dbReference type="Proteomes" id="UP000218231">
    <property type="component" value="Unassembled WGS sequence"/>
</dbReference>
<dbReference type="AlphaFoldDB" id="A0A2A2KMZ8"/>
<evidence type="ECO:0000313" key="7">
    <source>
        <dbReference type="EMBL" id="PAV75344.1"/>
    </source>
</evidence>
<evidence type="ECO:0000256" key="2">
    <source>
        <dbReference type="ARBA" id="ARBA00022692"/>
    </source>
</evidence>
<dbReference type="STRING" id="2018661.A0A2A2KMZ8"/>
<feature type="transmembrane region" description="Helical" evidence="5">
    <location>
        <begin position="193"/>
        <end position="210"/>
    </location>
</feature>
<protein>
    <submittedName>
        <fullName evidence="7">Uncharacterized protein</fullName>
    </submittedName>
</protein>
<dbReference type="PANTHER" id="PTHR23291">
    <property type="entry name" value="BAX INHIBITOR-RELATED"/>
    <property type="match status" value="1"/>
</dbReference>
<keyword evidence="3 5" id="KW-1133">Transmembrane helix</keyword>
<dbReference type="InterPro" id="IPR006214">
    <property type="entry name" value="Bax_inhibitor_1-related"/>
</dbReference>
<feature type="region of interest" description="Disordered" evidence="6">
    <location>
        <begin position="1"/>
        <end position="51"/>
    </location>
</feature>
<proteinExistence type="inferred from homology"/>
<reference evidence="7 8" key="1">
    <citation type="journal article" date="2017" name="Curr. Biol.">
        <title>Genome architecture and evolution of a unichromosomal asexual nematode.</title>
        <authorList>
            <person name="Fradin H."/>
            <person name="Zegar C."/>
            <person name="Gutwein M."/>
            <person name="Lucas J."/>
            <person name="Kovtun M."/>
            <person name="Corcoran D."/>
            <person name="Baugh L.R."/>
            <person name="Kiontke K."/>
            <person name="Gunsalus K."/>
            <person name="Fitch D.H."/>
            <person name="Piano F."/>
        </authorList>
    </citation>
    <scope>NUCLEOTIDE SEQUENCE [LARGE SCALE GENOMIC DNA]</scope>
    <source>
        <strain evidence="7">PF1309</strain>
    </source>
</reference>
<dbReference type="PANTHER" id="PTHR23291:SF127">
    <property type="entry name" value="PROTEIN LIFEGUARD 1-LIKE"/>
    <property type="match status" value="1"/>
</dbReference>
<dbReference type="GO" id="GO:0005783">
    <property type="term" value="C:endoplasmic reticulum"/>
    <property type="evidence" value="ECO:0007669"/>
    <property type="project" value="TreeGrafter"/>
</dbReference>
<dbReference type="OrthoDB" id="7933078at2759"/>
<evidence type="ECO:0000256" key="4">
    <source>
        <dbReference type="ARBA" id="ARBA00023136"/>
    </source>
</evidence>
<dbReference type="EMBL" id="LIAE01008125">
    <property type="protein sequence ID" value="PAV75344.1"/>
    <property type="molecule type" value="Genomic_DNA"/>
</dbReference>
<organism evidence="7 8">
    <name type="scientific">Diploscapter pachys</name>
    <dbReference type="NCBI Taxonomy" id="2018661"/>
    <lineage>
        <taxon>Eukaryota</taxon>
        <taxon>Metazoa</taxon>
        <taxon>Ecdysozoa</taxon>
        <taxon>Nematoda</taxon>
        <taxon>Chromadorea</taxon>
        <taxon>Rhabditida</taxon>
        <taxon>Rhabditina</taxon>
        <taxon>Rhabditomorpha</taxon>
        <taxon>Rhabditoidea</taxon>
        <taxon>Rhabditidae</taxon>
        <taxon>Diploscapter</taxon>
    </lineage>
</organism>
<feature type="transmembrane region" description="Helical" evidence="5">
    <location>
        <begin position="140"/>
        <end position="159"/>
    </location>
</feature>
<feature type="compositionally biased region" description="Pro residues" evidence="6">
    <location>
        <begin position="21"/>
        <end position="44"/>
    </location>
</feature>
<feature type="transmembrane region" description="Helical" evidence="5">
    <location>
        <begin position="113"/>
        <end position="133"/>
    </location>
</feature>
<gene>
    <name evidence="7" type="ORF">WR25_14832</name>
</gene>